<keyword evidence="2" id="KW-0472">Membrane</keyword>
<protein>
    <submittedName>
        <fullName evidence="3">Uncharacterized protein</fullName>
    </submittedName>
</protein>
<feature type="compositionally biased region" description="Polar residues" evidence="1">
    <location>
        <begin position="146"/>
        <end position="156"/>
    </location>
</feature>
<evidence type="ECO:0000256" key="2">
    <source>
        <dbReference type="SAM" id="Phobius"/>
    </source>
</evidence>
<feature type="transmembrane region" description="Helical" evidence="2">
    <location>
        <begin position="242"/>
        <end position="263"/>
    </location>
</feature>
<dbReference type="Proteomes" id="UP001465976">
    <property type="component" value="Unassembled WGS sequence"/>
</dbReference>
<sequence length="463" mass="50451">MPIKSKNTLRGPSVTLQRVCRGFFILSYLSASVVDVPAAAVPPAPSLERLLDEYQDYHTSVPISEAEPILSQPISVIATSLTETIEQLPQKATTILKPAEVTSLPLSLTRDIGISITPLFLSTTLPPPLSSNTGTHSVSTEVPVTVSLPTPSTVPHTLSEQPSPTSTTLTPPVSRSSTSLTTTSKRKAPTPTGFGLQATRSDMGHPSVVSSDSLPVTVTSTPSLLPDPVSDSKSYVSNHRELFVFGAIILILFLFVITSFVIARTRHINWFCNRRKRIDYGLDKCIEKDLEKAEAWMQSPSQNSIAPLVDRELLSPQPHRALPDRELARLQNKVIDIVTDFPRSRFSVTSSDLGSINEAFQIGEAEDSEDEFEDPCIARWDAAPLLSPAEFFSLPSTSTISSRHSRRNSAPVFGRHRRVAGLSVASYRSSRAKSLRLKSGTAISHAHRKSRSVPCVVGDGQWI</sequence>
<evidence type="ECO:0000313" key="4">
    <source>
        <dbReference type="Proteomes" id="UP001465976"/>
    </source>
</evidence>
<keyword evidence="2" id="KW-1133">Transmembrane helix</keyword>
<gene>
    <name evidence="3" type="ORF">V5O48_005942</name>
</gene>
<reference evidence="3 4" key="1">
    <citation type="submission" date="2024-02" db="EMBL/GenBank/DDBJ databases">
        <title>A draft genome for the cacao thread blight pathogen Marasmius crinis-equi.</title>
        <authorList>
            <person name="Cohen S.P."/>
            <person name="Baruah I.K."/>
            <person name="Amoako-Attah I."/>
            <person name="Bukari Y."/>
            <person name="Meinhardt L.W."/>
            <person name="Bailey B.A."/>
        </authorList>
    </citation>
    <scope>NUCLEOTIDE SEQUENCE [LARGE SCALE GENOMIC DNA]</scope>
    <source>
        <strain evidence="3 4">GH-76</strain>
    </source>
</reference>
<dbReference type="EMBL" id="JBAHYK010000252">
    <property type="protein sequence ID" value="KAL0576035.1"/>
    <property type="molecule type" value="Genomic_DNA"/>
</dbReference>
<accession>A0ABR3FKY0</accession>
<name>A0ABR3FKY0_9AGAR</name>
<evidence type="ECO:0000313" key="3">
    <source>
        <dbReference type="EMBL" id="KAL0576035.1"/>
    </source>
</evidence>
<proteinExistence type="predicted"/>
<evidence type="ECO:0000256" key="1">
    <source>
        <dbReference type="SAM" id="MobiDB-lite"/>
    </source>
</evidence>
<keyword evidence="2" id="KW-0812">Transmembrane</keyword>
<feature type="region of interest" description="Disordered" evidence="1">
    <location>
        <begin position="146"/>
        <end position="212"/>
    </location>
</feature>
<keyword evidence="4" id="KW-1185">Reference proteome</keyword>
<feature type="compositionally biased region" description="Low complexity" evidence="1">
    <location>
        <begin position="157"/>
        <end position="183"/>
    </location>
</feature>
<comment type="caution">
    <text evidence="3">The sequence shown here is derived from an EMBL/GenBank/DDBJ whole genome shotgun (WGS) entry which is preliminary data.</text>
</comment>
<organism evidence="3 4">
    <name type="scientific">Marasmius crinis-equi</name>
    <dbReference type="NCBI Taxonomy" id="585013"/>
    <lineage>
        <taxon>Eukaryota</taxon>
        <taxon>Fungi</taxon>
        <taxon>Dikarya</taxon>
        <taxon>Basidiomycota</taxon>
        <taxon>Agaricomycotina</taxon>
        <taxon>Agaricomycetes</taxon>
        <taxon>Agaricomycetidae</taxon>
        <taxon>Agaricales</taxon>
        <taxon>Marasmiineae</taxon>
        <taxon>Marasmiaceae</taxon>
        <taxon>Marasmius</taxon>
    </lineage>
</organism>